<accession>A0A5R9EFM5</accession>
<protein>
    <submittedName>
        <fullName evidence="1">Uncharacterized protein</fullName>
    </submittedName>
</protein>
<dbReference type="OrthoDB" id="2211465at2"/>
<dbReference type="RefSeq" id="WP_138403529.1">
    <property type="nucleotide sequence ID" value="NZ_VBSP01000002.1"/>
</dbReference>
<dbReference type="EMBL" id="VBSP01000002">
    <property type="protein sequence ID" value="TLQ49247.1"/>
    <property type="molecule type" value="Genomic_DNA"/>
</dbReference>
<evidence type="ECO:0000313" key="2">
    <source>
        <dbReference type="Proteomes" id="UP000306420"/>
    </source>
</evidence>
<comment type="caution">
    <text evidence="1">The sequence shown here is derived from an EMBL/GenBank/DDBJ whole genome shotgun (WGS) entry which is preliminary data.</text>
</comment>
<dbReference type="AlphaFoldDB" id="A0A5R9EFM5"/>
<organism evidence="1 2">
    <name type="scientific">Ruoffia tabacinasalis</name>
    <dbReference type="NCBI Taxonomy" id="87458"/>
    <lineage>
        <taxon>Bacteria</taxon>
        <taxon>Bacillati</taxon>
        <taxon>Bacillota</taxon>
        <taxon>Bacilli</taxon>
        <taxon>Lactobacillales</taxon>
        <taxon>Aerococcaceae</taxon>
        <taxon>Ruoffia</taxon>
    </lineage>
</organism>
<proteinExistence type="predicted"/>
<gene>
    <name evidence="1" type="ORF">FEZ33_01035</name>
</gene>
<sequence length="102" mass="11675">MELVTVSNEVRQYVRDHLCSGSLPVLDPYHLNGKPNYISNSSPLNELTHDYSKDDRIVAIRTSLTAIDVLKYLLQERENESVYTFSRHNFFKTVGTAGLRES</sequence>
<evidence type="ECO:0000313" key="1">
    <source>
        <dbReference type="EMBL" id="TLQ49247.1"/>
    </source>
</evidence>
<dbReference type="Proteomes" id="UP000306420">
    <property type="component" value="Unassembled WGS sequence"/>
</dbReference>
<name>A0A5R9EFM5_9LACT</name>
<reference evidence="1 2" key="1">
    <citation type="submission" date="2019-05" db="EMBL/GenBank/DDBJ databases">
        <title>The metagenome of a microbial culture collection derived from dairy environment covers the genomic content of the human microbiome.</title>
        <authorList>
            <person name="Roder T."/>
            <person name="Wuthrich D."/>
            <person name="Sattari Z."/>
            <person name="Von Ah U."/>
            <person name="Bar C."/>
            <person name="Ronchi F."/>
            <person name="Macpherson A.J."/>
            <person name="Ganal-Vonarburg S.C."/>
            <person name="Bruggmann R."/>
            <person name="Vergeres G."/>
        </authorList>
    </citation>
    <scope>NUCLEOTIDE SEQUENCE [LARGE SCALE GENOMIC DNA]</scope>
    <source>
        <strain evidence="1 2">FAM 24227</strain>
    </source>
</reference>